<proteinExistence type="predicted"/>
<protein>
    <submittedName>
        <fullName evidence="2">Uncharacterized protein</fullName>
    </submittedName>
</protein>
<dbReference type="Gene3D" id="3.40.50.80">
    <property type="entry name" value="Nucleotide-binding domain of ferredoxin-NADP reductase (FNR) module"/>
    <property type="match status" value="1"/>
</dbReference>
<name>A0ABV9HB61_9MICO</name>
<evidence type="ECO:0000313" key="3">
    <source>
        <dbReference type="Proteomes" id="UP001596011"/>
    </source>
</evidence>
<dbReference type="Proteomes" id="UP001596011">
    <property type="component" value="Unassembled WGS sequence"/>
</dbReference>
<evidence type="ECO:0000313" key="2">
    <source>
        <dbReference type="EMBL" id="MFC4627337.1"/>
    </source>
</evidence>
<comment type="caution">
    <text evidence="2">The sequence shown here is derived from an EMBL/GenBank/DDBJ whole genome shotgun (WGS) entry which is preliminary data.</text>
</comment>
<dbReference type="InterPro" id="IPR039261">
    <property type="entry name" value="FNR_nucleotide-bd"/>
</dbReference>
<evidence type="ECO:0000256" key="1">
    <source>
        <dbReference type="SAM" id="MobiDB-lite"/>
    </source>
</evidence>
<organism evidence="2 3">
    <name type="scientific">Promicromonospora alba</name>
    <dbReference type="NCBI Taxonomy" id="1616110"/>
    <lineage>
        <taxon>Bacteria</taxon>
        <taxon>Bacillati</taxon>
        <taxon>Actinomycetota</taxon>
        <taxon>Actinomycetes</taxon>
        <taxon>Micrococcales</taxon>
        <taxon>Promicromonosporaceae</taxon>
        <taxon>Promicromonospora</taxon>
    </lineage>
</organism>
<dbReference type="RefSeq" id="WP_377132381.1">
    <property type="nucleotide sequence ID" value="NZ_JBHSFI010000002.1"/>
</dbReference>
<accession>A0ABV9HB61</accession>
<sequence>MLGKAGDAHDAPELQKLLGLMPRCAYGQVFLEVGATGGQPDVDPAGWDIPPGVSLTVLRRSPGSPRARRGRLDLAPAHLHRPDL</sequence>
<dbReference type="EMBL" id="JBHSFI010000002">
    <property type="protein sequence ID" value="MFC4627337.1"/>
    <property type="molecule type" value="Genomic_DNA"/>
</dbReference>
<reference evidence="3" key="1">
    <citation type="journal article" date="2019" name="Int. J. Syst. Evol. Microbiol.">
        <title>The Global Catalogue of Microorganisms (GCM) 10K type strain sequencing project: providing services to taxonomists for standard genome sequencing and annotation.</title>
        <authorList>
            <consortium name="The Broad Institute Genomics Platform"/>
            <consortium name="The Broad Institute Genome Sequencing Center for Infectious Disease"/>
            <person name="Wu L."/>
            <person name="Ma J."/>
        </authorList>
    </citation>
    <scope>NUCLEOTIDE SEQUENCE [LARGE SCALE GENOMIC DNA]</scope>
    <source>
        <strain evidence="3">CCUG 42722</strain>
    </source>
</reference>
<gene>
    <name evidence="2" type="ORF">ACFO6V_03770</name>
</gene>
<keyword evidence="3" id="KW-1185">Reference proteome</keyword>
<feature type="region of interest" description="Disordered" evidence="1">
    <location>
        <begin position="56"/>
        <end position="84"/>
    </location>
</feature>